<dbReference type="SUPFAM" id="SSF111337">
    <property type="entry name" value="QueA-like"/>
    <property type="match status" value="1"/>
</dbReference>
<dbReference type="InterPro" id="IPR042119">
    <property type="entry name" value="QueA_dom2"/>
</dbReference>
<evidence type="ECO:0000256" key="5">
    <source>
        <dbReference type="HAMAP-Rule" id="MF_00113"/>
    </source>
</evidence>
<gene>
    <name evidence="5 6" type="primary">queA</name>
    <name evidence="6" type="ORF">M0G41_08425</name>
</gene>
<dbReference type="InterPro" id="IPR036100">
    <property type="entry name" value="QueA_sf"/>
</dbReference>
<dbReference type="InterPro" id="IPR003699">
    <property type="entry name" value="QueA"/>
</dbReference>
<proteinExistence type="inferred from homology"/>
<comment type="catalytic activity">
    <reaction evidence="5">
        <text>7-aminomethyl-7-carbaguanosine(34) in tRNA + S-adenosyl-L-methionine = epoxyqueuosine(34) in tRNA + adenine + L-methionine + 2 H(+)</text>
        <dbReference type="Rhea" id="RHEA:32155"/>
        <dbReference type="Rhea" id="RHEA-COMP:10342"/>
        <dbReference type="Rhea" id="RHEA-COMP:18582"/>
        <dbReference type="ChEBI" id="CHEBI:15378"/>
        <dbReference type="ChEBI" id="CHEBI:16708"/>
        <dbReference type="ChEBI" id="CHEBI:57844"/>
        <dbReference type="ChEBI" id="CHEBI:59789"/>
        <dbReference type="ChEBI" id="CHEBI:82833"/>
        <dbReference type="ChEBI" id="CHEBI:194443"/>
        <dbReference type="EC" id="2.4.99.17"/>
    </reaction>
</comment>
<comment type="subcellular location">
    <subcellularLocation>
        <location evidence="5">Cytoplasm</location>
    </subcellularLocation>
</comment>
<evidence type="ECO:0000256" key="4">
    <source>
        <dbReference type="ARBA" id="ARBA00022785"/>
    </source>
</evidence>
<dbReference type="HAMAP" id="MF_00113">
    <property type="entry name" value="QueA"/>
    <property type="match status" value="1"/>
</dbReference>
<dbReference type="Gene3D" id="3.40.1780.10">
    <property type="entry name" value="QueA-like"/>
    <property type="match status" value="1"/>
</dbReference>
<dbReference type="RefSeq" id="WP_248207769.1">
    <property type="nucleotide sequence ID" value="NZ_JALNMH010000006.1"/>
</dbReference>
<keyword evidence="4 5" id="KW-0671">Queuosine biosynthesis</keyword>
<dbReference type="NCBIfam" id="NF001140">
    <property type="entry name" value="PRK00147.1"/>
    <property type="match status" value="1"/>
</dbReference>
<comment type="similarity">
    <text evidence="5">Belongs to the QueA family.</text>
</comment>
<evidence type="ECO:0000256" key="1">
    <source>
        <dbReference type="ARBA" id="ARBA00022490"/>
    </source>
</evidence>
<protein>
    <recommendedName>
        <fullName evidence="5">S-adenosylmethionine:tRNA ribosyltransferase-isomerase</fullName>
        <ecNumber evidence="5">2.4.99.17</ecNumber>
    </recommendedName>
    <alternativeName>
        <fullName evidence="5">Queuosine biosynthesis protein QueA</fullName>
    </alternativeName>
</protein>
<accession>A0ABT0GGM4</accession>
<dbReference type="Pfam" id="PF02547">
    <property type="entry name" value="Queuosine_synth"/>
    <property type="match status" value="1"/>
</dbReference>
<dbReference type="GO" id="GO:0051075">
    <property type="term" value="F:S-adenosylmethionine:tRNA ribosyltransferase-isomerase activity"/>
    <property type="evidence" value="ECO:0007669"/>
    <property type="project" value="UniProtKB-EC"/>
</dbReference>
<keyword evidence="3 5" id="KW-0949">S-adenosyl-L-methionine</keyword>
<dbReference type="EMBL" id="JALNMH010000006">
    <property type="protein sequence ID" value="MCK7593692.1"/>
    <property type="molecule type" value="Genomic_DNA"/>
</dbReference>
<organism evidence="6 7">
    <name type="scientific">Pseudomarimonas salicorniae</name>
    <dbReference type="NCBI Taxonomy" id="2933270"/>
    <lineage>
        <taxon>Bacteria</taxon>
        <taxon>Pseudomonadati</taxon>
        <taxon>Pseudomonadota</taxon>
        <taxon>Gammaproteobacteria</taxon>
        <taxon>Lysobacterales</taxon>
        <taxon>Lysobacteraceae</taxon>
        <taxon>Pseudomarimonas</taxon>
    </lineage>
</organism>
<comment type="caution">
    <text evidence="6">The sequence shown here is derived from an EMBL/GenBank/DDBJ whole genome shotgun (WGS) entry which is preliminary data.</text>
</comment>
<dbReference type="InterPro" id="IPR042118">
    <property type="entry name" value="QueA_dom1"/>
</dbReference>
<keyword evidence="2 5" id="KW-0808">Transferase</keyword>
<dbReference type="NCBIfam" id="TIGR00113">
    <property type="entry name" value="queA"/>
    <property type="match status" value="1"/>
</dbReference>
<name>A0ABT0GGM4_9GAMM</name>
<dbReference type="Gene3D" id="2.40.10.240">
    <property type="entry name" value="QueA-like"/>
    <property type="match status" value="1"/>
</dbReference>
<dbReference type="Proteomes" id="UP001431449">
    <property type="component" value="Unassembled WGS sequence"/>
</dbReference>
<reference evidence="6" key="1">
    <citation type="submission" date="2022-04" db="EMBL/GenBank/DDBJ databases">
        <title>Lysobacter sp. CAU 1642 isolated from sea sand.</title>
        <authorList>
            <person name="Kim W."/>
        </authorList>
    </citation>
    <scope>NUCLEOTIDE SEQUENCE</scope>
    <source>
        <strain evidence="6">CAU 1642</strain>
    </source>
</reference>
<comment type="function">
    <text evidence="5">Transfers and isomerizes the ribose moiety from AdoMet to the 7-aminomethyl group of 7-deazaguanine (preQ1-tRNA) to give epoxyqueuosine (oQ-tRNA).</text>
</comment>
<dbReference type="EC" id="2.4.99.17" evidence="5"/>
<evidence type="ECO:0000313" key="6">
    <source>
        <dbReference type="EMBL" id="MCK7593692.1"/>
    </source>
</evidence>
<evidence type="ECO:0000256" key="2">
    <source>
        <dbReference type="ARBA" id="ARBA00022679"/>
    </source>
</evidence>
<evidence type="ECO:0000313" key="7">
    <source>
        <dbReference type="Proteomes" id="UP001431449"/>
    </source>
</evidence>
<comment type="pathway">
    <text evidence="5">tRNA modification; tRNA-queuosine biosynthesis.</text>
</comment>
<dbReference type="PANTHER" id="PTHR30307:SF0">
    <property type="entry name" value="S-ADENOSYLMETHIONINE:TRNA RIBOSYLTRANSFERASE-ISOMERASE"/>
    <property type="match status" value="1"/>
</dbReference>
<keyword evidence="7" id="KW-1185">Reference proteome</keyword>
<sequence length="356" mass="38897">MPGCLAADSLVKRSDFHYELPSELIASEPLAERSASRLLVLPPPPAGPQDRMIRDLPGMLEPGDLLVLNDTRVIPARLYGQKSTGGRVEIMIERIVGQHEAVAQLGVSKPPKPGGKIQLDAGGEMEVIERDGGFYRLRLLAAEGFEHLLSRAGHLPLPHYMGREARADDAERYQTVFARHAGAVAAPTAGLHFDTPLLDALRERGVQMGHVTLHVGAGTFSPVRADDVREHRMHSEWLNVGAELVEQVRRARGAGRRVVAVGTTVVRALETASQGGELRPFAGDTQIFIFPGYRIRSVDALLTNFHLPESTLLMLVSAFAGRDRVLEAYRHAVAERYRFFSYGDAMFLHPGEAGGA</sequence>
<evidence type="ECO:0000256" key="3">
    <source>
        <dbReference type="ARBA" id="ARBA00022691"/>
    </source>
</evidence>
<keyword evidence="1 5" id="KW-0963">Cytoplasm</keyword>
<keyword evidence="6" id="KW-0328">Glycosyltransferase</keyword>
<comment type="subunit">
    <text evidence="5">Monomer.</text>
</comment>
<dbReference type="PANTHER" id="PTHR30307">
    <property type="entry name" value="S-ADENOSYLMETHIONINE:TRNA RIBOSYLTRANSFERASE-ISOMERASE"/>
    <property type="match status" value="1"/>
</dbReference>